<name>A0A8T5VK18_9BRAD</name>
<feature type="region of interest" description="Disordered" evidence="1">
    <location>
        <begin position="1"/>
        <end position="22"/>
    </location>
</feature>
<evidence type="ECO:0000313" key="2">
    <source>
        <dbReference type="EMBL" id="UPT90678.1"/>
    </source>
</evidence>
<evidence type="ECO:0000256" key="1">
    <source>
        <dbReference type="SAM" id="MobiDB-lite"/>
    </source>
</evidence>
<dbReference type="AlphaFoldDB" id="A0A8T5VK18"/>
<protein>
    <submittedName>
        <fullName evidence="2">Uncharacterized protein</fullName>
    </submittedName>
</protein>
<sequence>MQRLRGREATHFGADAVAQGGWRHEETESFVEWASRYEAGDREGRSLTKDEAWLAGLPCPVVRIDGSRPLADLVEQLCSEAERVTGLM</sequence>
<reference evidence="2" key="2">
    <citation type="submission" date="2022-04" db="EMBL/GenBank/DDBJ databases">
        <authorList>
            <person name="Bromfield E.S.P."/>
            <person name="Cloutier S."/>
        </authorList>
    </citation>
    <scope>NUCLEOTIDE SEQUENCE</scope>
    <source>
        <strain evidence="2">1S5</strain>
    </source>
</reference>
<dbReference type="EMBL" id="CP096255">
    <property type="protein sequence ID" value="UPT90678.1"/>
    <property type="molecule type" value="Genomic_DNA"/>
</dbReference>
<feature type="compositionally biased region" description="Basic and acidic residues" evidence="1">
    <location>
        <begin position="1"/>
        <end position="10"/>
    </location>
</feature>
<reference evidence="2" key="1">
    <citation type="journal article" date="2017" name="Syst. Appl. Microbiol.">
        <title>Soybeans inoculated with root zone soils of Canadian native legumes harbour diverse and novel Bradyrhizobium spp. that possess agricultural potential.</title>
        <authorList>
            <person name="Bromfield E.S.P."/>
            <person name="Cloutier S."/>
            <person name="Tambong J.T."/>
            <person name="Tran Thi T.V."/>
        </authorList>
    </citation>
    <scope>NUCLEOTIDE SEQUENCE</scope>
    <source>
        <strain evidence="2">1S5</strain>
    </source>
</reference>
<dbReference type="Proteomes" id="UP000551709">
    <property type="component" value="Chromosome"/>
</dbReference>
<evidence type="ECO:0000313" key="3">
    <source>
        <dbReference type="Proteomes" id="UP000551709"/>
    </source>
</evidence>
<organism evidence="2 3">
    <name type="scientific">Bradyrhizobium barranii subsp. apii</name>
    <dbReference type="NCBI Taxonomy" id="2819348"/>
    <lineage>
        <taxon>Bacteria</taxon>
        <taxon>Pseudomonadati</taxon>
        <taxon>Pseudomonadota</taxon>
        <taxon>Alphaproteobacteria</taxon>
        <taxon>Hyphomicrobiales</taxon>
        <taxon>Nitrobacteraceae</taxon>
        <taxon>Bradyrhizobium</taxon>
        <taxon>Bradyrhizobium barranii</taxon>
    </lineage>
</organism>
<accession>A0A8T5VK18</accession>
<proteinExistence type="predicted"/>
<gene>
    <name evidence="2" type="ORF">HAP41_0000018110</name>
</gene>